<evidence type="ECO:0000256" key="4">
    <source>
        <dbReference type="ARBA" id="ARBA00023295"/>
    </source>
</evidence>
<dbReference type="PANTHER" id="PTHR30480:SF14">
    <property type="entry name" value="HYDROLASE, PUTATIVE (AFU_ORTHOLOGUE AFUA_4G13770)-RELATED"/>
    <property type="match status" value="1"/>
</dbReference>
<evidence type="ECO:0000259" key="5">
    <source>
        <dbReference type="Pfam" id="PF00933"/>
    </source>
</evidence>
<gene>
    <name evidence="6" type="ORF">NKR23_g3338</name>
</gene>
<dbReference type="SUPFAM" id="SSF51445">
    <property type="entry name" value="(Trans)glycosidases"/>
    <property type="match status" value="1"/>
</dbReference>
<sequence length="360" mass="37749">MKGFSRYLAFSALAACTASPTARQEDLDVLAGQHVIYSYAGTIPPARLLELARQGKVGGIILFGANIDNGTGAAIETIQAAAEEYPGNNGMPLLIMTDQEGGLVRRIKSGGPFLSAKEMGASDDPAAASAQGGEEAYEALAPVGINTNLAPVLDVYHQPGDFEDYFQRSFGNTSCLVSKCVAPFISTQQARGVIATAKHFPGLGAASHAENTDETAVTLNRSLLEIRAKDEVPYRAAMKAGVKMVMASWAVYPSLDPERPAGLSLKWIRDELRGRLGFSGVTITDALEAGALTSFGGVETRAVLAAQAGMDLLLASAQNSTQGETVMNAVAAALADGTLSRTDFDAATSRILSLRRFLSS</sequence>
<dbReference type="GO" id="GO:0004553">
    <property type="term" value="F:hydrolase activity, hydrolyzing O-glycosyl compounds"/>
    <property type="evidence" value="ECO:0007669"/>
    <property type="project" value="InterPro"/>
</dbReference>
<dbReference type="Proteomes" id="UP001174694">
    <property type="component" value="Unassembled WGS sequence"/>
</dbReference>
<evidence type="ECO:0000313" key="7">
    <source>
        <dbReference type="Proteomes" id="UP001174694"/>
    </source>
</evidence>
<dbReference type="InterPro" id="IPR001764">
    <property type="entry name" value="Glyco_hydro_3_N"/>
</dbReference>
<evidence type="ECO:0000313" key="6">
    <source>
        <dbReference type="EMBL" id="KAJ9150909.1"/>
    </source>
</evidence>
<dbReference type="GO" id="GO:0009254">
    <property type="term" value="P:peptidoglycan turnover"/>
    <property type="evidence" value="ECO:0007669"/>
    <property type="project" value="TreeGrafter"/>
</dbReference>
<evidence type="ECO:0000256" key="3">
    <source>
        <dbReference type="ARBA" id="ARBA00023180"/>
    </source>
</evidence>
<evidence type="ECO:0000256" key="2">
    <source>
        <dbReference type="ARBA" id="ARBA00022801"/>
    </source>
</evidence>
<proteinExistence type="inferred from homology"/>
<organism evidence="6 7">
    <name type="scientific">Pleurostoma richardsiae</name>
    <dbReference type="NCBI Taxonomy" id="41990"/>
    <lineage>
        <taxon>Eukaryota</taxon>
        <taxon>Fungi</taxon>
        <taxon>Dikarya</taxon>
        <taxon>Ascomycota</taxon>
        <taxon>Pezizomycotina</taxon>
        <taxon>Sordariomycetes</taxon>
        <taxon>Sordariomycetidae</taxon>
        <taxon>Calosphaeriales</taxon>
        <taxon>Pleurostomataceae</taxon>
        <taxon>Pleurostoma</taxon>
    </lineage>
</organism>
<dbReference type="InterPro" id="IPR017853">
    <property type="entry name" value="GH"/>
</dbReference>
<dbReference type="GO" id="GO:0005975">
    <property type="term" value="P:carbohydrate metabolic process"/>
    <property type="evidence" value="ECO:0007669"/>
    <property type="project" value="InterPro"/>
</dbReference>
<protein>
    <submittedName>
        <fullName evidence="6">Glycoside hydrolase family 3 protein</fullName>
    </submittedName>
</protein>
<dbReference type="EMBL" id="JANBVO010000007">
    <property type="protein sequence ID" value="KAJ9150909.1"/>
    <property type="molecule type" value="Genomic_DNA"/>
</dbReference>
<dbReference type="Pfam" id="PF00933">
    <property type="entry name" value="Glyco_hydro_3"/>
    <property type="match status" value="1"/>
</dbReference>
<keyword evidence="2 6" id="KW-0378">Hydrolase</keyword>
<comment type="caution">
    <text evidence="6">The sequence shown here is derived from an EMBL/GenBank/DDBJ whole genome shotgun (WGS) entry which is preliminary data.</text>
</comment>
<name>A0AA38S5A2_9PEZI</name>
<accession>A0AA38S5A2</accession>
<dbReference type="InterPro" id="IPR036962">
    <property type="entry name" value="Glyco_hydro_3_N_sf"/>
</dbReference>
<dbReference type="AlphaFoldDB" id="A0AA38S5A2"/>
<dbReference type="InterPro" id="IPR050226">
    <property type="entry name" value="NagZ_Beta-hexosaminidase"/>
</dbReference>
<keyword evidence="3" id="KW-0325">Glycoprotein</keyword>
<dbReference type="Gene3D" id="3.20.20.300">
    <property type="entry name" value="Glycoside hydrolase, family 3, N-terminal domain"/>
    <property type="match status" value="1"/>
</dbReference>
<dbReference type="PANTHER" id="PTHR30480">
    <property type="entry name" value="BETA-HEXOSAMINIDASE-RELATED"/>
    <property type="match status" value="1"/>
</dbReference>
<feature type="domain" description="Glycoside hydrolase family 3 N-terminal" evidence="5">
    <location>
        <begin position="50"/>
        <end position="354"/>
    </location>
</feature>
<comment type="similarity">
    <text evidence="1">Belongs to the glycosyl hydrolase 3 family.</text>
</comment>
<reference evidence="6" key="1">
    <citation type="submission" date="2022-07" db="EMBL/GenBank/DDBJ databases">
        <title>Fungi with potential for degradation of polypropylene.</title>
        <authorList>
            <person name="Gostincar C."/>
        </authorList>
    </citation>
    <scope>NUCLEOTIDE SEQUENCE</scope>
    <source>
        <strain evidence="6">EXF-13308</strain>
    </source>
</reference>
<keyword evidence="4" id="KW-0326">Glycosidase</keyword>
<evidence type="ECO:0000256" key="1">
    <source>
        <dbReference type="ARBA" id="ARBA00005336"/>
    </source>
</evidence>
<keyword evidence="7" id="KW-1185">Reference proteome</keyword>